<protein>
    <submittedName>
        <fullName evidence="1">Uncharacterized protein</fullName>
    </submittedName>
</protein>
<organism evidence="1 2">
    <name type="scientific">Tanacetum coccineum</name>
    <dbReference type="NCBI Taxonomy" id="301880"/>
    <lineage>
        <taxon>Eukaryota</taxon>
        <taxon>Viridiplantae</taxon>
        <taxon>Streptophyta</taxon>
        <taxon>Embryophyta</taxon>
        <taxon>Tracheophyta</taxon>
        <taxon>Spermatophyta</taxon>
        <taxon>Magnoliopsida</taxon>
        <taxon>eudicotyledons</taxon>
        <taxon>Gunneridae</taxon>
        <taxon>Pentapetalae</taxon>
        <taxon>asterids</taxon>
        <taxon>campanulids</taxon>
        <taxon>Asterales</taxon>
        <taxon>Asteraceae</taxon>
        <taxon>Asteroideae</taxon>
        <taxon>Anthemideae</taxon>
        <taxon>Anthemidinae</taxon>
        <taxon>Tanacetum</taxon>
    </lineage>
</organism>
<comment type="caution">
    <text evidence="1">The sequence shown here is derived from an EMBL/GenBank/DDBJ whole genome shotgun (WGS) entry which is preliminary data.</text>
</comment>
<sequence>MFDEYLEPPNVERPVPPAPAVQVPVVLAGTPSSTTIDQDALSTSYSPSSSVIQPPISHQGVAAGPTIEDNPFAQANNDPFVNVFAPDLQKGISTRGGINLRIIALGCIDTAHKLHLQIATSKNWCIYQMDVKTEHIPKWRTEREVLRQVNLRALLIQITPYTPIV</sequence>
<reference evidence="1" key="2">
    <citation type="submission" date="2022-01" db="EMBL/GenBank/DDBJ databases">
        <authorList>
            <person name="Yamashiro T."/>
            <person name="Shiraishi A."/>
            <person name="Satake H."/>
            <person name="Nakayama K."/>
        </authorList>
    </citation>
    <scope>NUCLEOTIDE SEQUENCE</scope>
</reference>
<gene>
    <name evidence="1" type="ORF">Tco_1031531</name>
</gene>
<dbReference type="EMBL" id="BQNB010018241">
    <property type="protein sequence ID" value="GJT72245.1"/>
    <property type="molecule type" value="Genomic_DNA"/>
</dbReference>
<name>A0ABQ5G983_9ASTR</name>
<evidence type="ECO:0000313" key="1">
    <source>
        <dbReference type="EMBL" id="GJT72245.1"/>
    </source>
</evidence>
<accession>A0ABQ5G983</accession>
<keyword evidence="2" id="KW-1185">Reference proteome</keyword>
<proteinExistence type="predicted"/>
<reference evidence="1" key="1">
    <citation type="journal article" date="2022" name="Int. J. Mol. Sci.">
        <title>Draft Genome of Tanacetum Coccineum: Genomic Comparison of Closely Related Tanacetum-Family Plants.</title>
        <authorList>
            <person name="Yamashiro T."/>
            <person name="Shiraishi A."/>
            <person name="Nakayama K."/>
            <person name="Satake H."/>
        </authorList>
    </citation>
    <scope>NUCLEOTIDE SEQUENCE</scope>
</reference>
<evidence type="ECO:0000313" key="2">
    <source>
        <dbReference type="Proteomes" id="UP001151760"/>
    </source>
</evidence>
<dbReference type="Proteomes" id="UP001151760">
    <property type="component" value="Unassembled WGS sequence"/>
</dbReference>